<dbReference type="Proteomes" id="UP000295285">
    <property type="component" value="Unassembled WGS sequence"/>
</dbReference>
<feature type="transmembrane region" description="Helical" evidence="1">
    <location>
        <begin position="390"/>
        <end position="407"/>
    </location>
</feature>
<proteinExistence type="predicted"/>
<feature type="transmembrane region" description="Helical" evidence="1">
    <location>
        <begin position="245"/>
        <end position="263"/>
    </location>
</feature>
<sequence>MKKVDQFIIFILLIGVFFLRYIKVFYEQWYILDIFLLIYVFVNLVQISKKSLGMYLWYFISVCMFIFCVSLNVMEYGAGKVFSDNMMMAFMPITLIIYFSYLNQKYSFDILLQTSRKVILFLNVYFWINTPIIVIQFLTENFMMGRFLSWGMYNFDHMTGFMGPFGTGILNVFWVSLLIGNLLFYLITRNKKWFFMFVLEIPIMLLLSYFNENKAFIPTAILFIAVILGYVFLCNKITVRAVVKLLFLGGIGVIIGFIMYEYIEIVKEQVDSLIEVALDFDTNAALNTHNERAYLNYLAFKYYHADGLGLGINNIDFKTQMIHKNLGINSFSLMLIQGGIWYYLVNLNLYALVAVGALKRKFDIQAVSLYITFIVIFAFLSFVTQPFRDHYTMFMVAILILFVALFVKNNSTTETENTKSD</sequence>
<dbReference type="AlphaFoldDB" id="A0A4R4BKJ3"/>
<evidence type="ECO:0000256" key="1">
    <source>
        <dbReference type="SAM" id="Phobius"/>
    </source>
</evidence>
<reference evidence="2 3" key="1">
    <citation type="submission" date="2019-03" db="EMBL/GenBank/DDBJ databases">
        <title>Above-ground endophytic microbial communities from plants in different locations in the United States.</title>
        <authorList>
            <person name="Frank C."/>
        </authorList>
    </citation>
    <scope>NUCLEOTIDE SEQUENCE [LARGE SCALE GENOMIC DNA]</scope>
    <source>
        <strain evidence="2 3">LP_2_YM</strain>
    </source>
</reference>
<evidence type="ECO:0000313" key="3">
    <source>
        <dbReference type="Proteomes" id="UP000295285"/>
    </source>
</evidence>
<keyword evidence="1" id="KW-0812">Transmembrane</keyword>
<feature type="transmembrane region" description="Helical" evidence="1">
    <location>
        <begin position="118"/>
        <end position="138"/>
    </location>
</feature>
<gene>
    <name evidence="2" type="ORF">EC910_101503</name>
</gene>
<feature type="transmembrane region" description="Helical" evidence="1">
    <location>
        <begin position="86"/>
        <end position="106"/>
    </location>
</feature>
<comment type="caution">
    <text evidence="2">The sequence shown here is derived from an EMBL/GenBank/DDBJ whole genome shotgun (WGS) entry which is preliminary data.</text>
</comment>
<evidence type="ECO:0000313" key="2">
    <source>
        <dbReference type="EMBL" id="TCW59872.1"/>
    </source>
</evidence>
<feature type="transmembrane region" description="Helical" evidence="1">
    <location>
        <begin position="216"/>
        <end position="233"/>
    </location>
</feature>
<evidence type="ECO:0008006" key="4">
    <source>
        <dbReference type="Google" id="ProtNLM"/>
    </source>
</evidence>
<feature type="transmembrane region" description="Helical" evidence="1">
    <location>
        <begin position="55"/>
        <end position="74"/>
    </location>
</feature>
<dbReference type="EMBL" id="SMDG01000001">
    <property type="protein sequence ID" value="TCW59872.1"/>
    <property type="molecule type" value="Genomic_DNA"/>
</dbReference>
<feature type="transmembrane region" description="Helical" evidence="1">
    <location>
        <begin position="29"/>
        <end position="48"/>
    </location>
</feature>
<feature type="transmembrane region" description="Helical" evidence="1">
    <location>
        <begin position="7"/>
        <end position="23"/>
    </location>
</feature>
<keyword evidence="1" id="KW-0472">Membrane</keyword>
<dbReference type="RefSeq" id="WP_131931204.1">
    <property type="nucleotide sequence ID" value="NZ_SMDF01000001.1"/>
</dbReference>
<accession>A0A4R4BKJ3</accession>
<feature type="transmembrane region" description="Helical" evidence="1">
    <location>
        <begin position="158"/>
        <end position="186"/>
    </location>
</feature>
<keyword evidence="1" id="KW-1133">Transmembrane helix</keyword>
<feature type="transmembrane region" description="Helical" evidence="1">
    <location>
        <begin position="367"/>
        <end position="384"/>
    </location>
</feature>
<feature type="transmembrane region" description="Helical" evidence="1">
    <location>
        <begin position="193"/>
        <end position="210"/>
    </location>
</feature>
<protein>
    <recommendedName>
        <fullName evidence="4">O-antigen ligase domain-containing protein</fullName>
    </recommendedName>
</protein>
<organism evidence="2 3">
    <name type="scientific">Bacillus thuringiensis</name>
    <dbReference type="NCBI Taxonomy" id="1428"/>
    <lineage>
        <taxon>Bacteria</taxon>
        <taxon>Bacillati</taxon>
        <taxon>Bacillota</taxon>
        <taxon>Bacilli</taxon>
        <taxon>Bacillales</taxon>
        <taxon>Bacillaceae</taxon>
        <taxon>Bacillus</taxon>
        <taxon>Bacillus cereus group</taxon>
    </lineage>
</organism>
<feature type="transmembrane region" description="Helical" evidence="1">
    <location>
        <begin position="340"/>
        <end position="358"/>
    </location>
</feature>
<name>A0A4R4BKJ3_BACTU</name>